<dbReference type="InterPro" id="IPR039418">
    <property type="entry name" value="LexA-like"/>
</dbReference>
<dbReference type="InterPro" id="IPR036286">
    <property type="entry name" value="LexA/Signal_pep-like_sf"/>
</dbReference>
<sequence length="143" mass="15853">MSVTIIGPVAAGGDKLPLYSFHVPAGFPSPAADHIEKHISLDELFDIRAPHVYLVKIDGDSMQGAGIYHGDLVIVDRSLYAEHGDIVIAALNTEPLCKRLHMRENEVILMSENPKYPARHVMEGDELVIWGVVKYSVRDHDKT</sequence>
<dbReference type="CDD" id="cd06529">
    <property type="entry name" value="S24_LexA-like"/>
    <property type="match status" value="1"/>
</dbReference>
<dbReference type="SUPFAM" id="SSF51306">
    <property type="entry name" value="LexA/Signal peptidase"/>
    <property type="match status" value="1"/>
</dbReference>
<dbReference type="AlphaFoldDB" id="A0A1G8PWS8"/>
<evidence type="ECO:0000313" key="2">
    <source>
        <dbReference type="EMBL" id="SDI96954.1"/>
    </source>
</evidence>
<dbReference type="STRING" id="89065.SAMN05216605_119139"/>
<dbReference type="RefSeq" id="WP_074757881.1">
    <property type="nucleotide sequence ID" value="NZ_FNCO01000019.1"/>
</dbReference>
<dbReference type="Gene3D" id="2.10.109.10">
    <property type="entry name" value="Umud Fragment, subunit A"/>
    <property type="match status" value="1"/>
</dbReference>
<dbReference type="PANTHER" id="PTHR33516">
    <property type="entry name" value="LEXA REPRESSOR"/>
    <property type="match status" value="1"/>
</dbReference>
<dbReference type="InterPro" id="IPR015927">
    <property type="entry name" value="Peptidase_S24_S26A/B/C"/>
</dbReference>
<dbReference type="OrthoDB" id="9787787at2"/>
<dbReference type="InterPro" id="IPR050077">
    <property type="entry name" value="LexA_repressor"/>
</dbReference>
<name>A0A1G8PWS8_9PSED</name>
<feature type="domain" description="Peptidase S24/S26A/S26B/S26C" evidence="1">
    <location>
        <begin position="17"/>
        <end position="133"/>
    </location>
</feature>
<accession>A0A1G8PWS8</accession>
<keyword evidence="3" id="KW-1185">Reference proteome</keyword>
<organism evidence="2 3">
    <name type="scientific">Pseudomonas abietaniphila</name>
    <dbReference type="NCBI Taxonomy" id="89065"/>
    <lineage>
        <taxon>Bacteria</taxon>
        <taxon>Pseudomonadati</taxon>
        <taxon>Pseudomonadota</taxon>
        <taxon>Gammaproteobacteria</taxon>
        <taxon>Pseudomonadales</taxon>
        <taxon>Pseudomonadaceae</taxon>
        <taxon>Pseudomonas</taxon>
    </lineage>
</organism>
<dbReference type="EMBL" id="FNCO01000019">
    <property type="protein sequence ID" value="SDI96954.1"/>
    <property type="molecule type" value="Genomic_DNA"/>
</dbReference>
<reference evidence="3" key="1">
    <citation type="submission" date="2016-10" db="EMBL/GenBank/DDBJ databases">
        <authorList>
            <person name="Varghese N."/>
            <person name="Submissions S."/>
        </authorList>
    </citation>
    <scope>NUCLEOTIDE SEQUENCE [LARGE SCALE GENOMIC DNA]</scope>
    <source>
        <strain evidence="3">ATCC 700689</strain>
    </source>
</reference>
<dbReference type="Pfam" id="PF00717">
    <property type="entry name" value="Peptidase_S24"/>
    <property type="match status" value="1"/>
</dbReference>
<gene>
    <name evidence="2" type="ORF">SAMN05216605_119139</name>
</gene>
<proteinExistence type="predicted"/>
<dbReference type="PANTHER" id="PTHR33516:SF2">
    <property type="entry name" value="LEXA REPRESSOR-RELATED"/>
    <property type="match status" value="1"/>
</dbReference>
<evidence type="ECO:0000313" key="3">
    <source>
        <dbReference type="Proteomes" id="UP000182894"/>
    </source>
</evidence>
<dbReference type="Proteomes" id="UP000182894">
    <property type="component" value="Unassembled WGS sequence"/>
</dbReference>
<protein>
    <submittedName>
        <fullName evidence="2">DNA polymerase V</fullName>
    </submittedName>
</protein>
<dbReference type="NCBIfam" id="NF007621">
    <property type="entry name" value="PRK10276.1"/>
    <property type="match status" value="1"/>
</dbReference>
<evidence type="ECO:0000259" key="1">
    <source>
        <dbReference type="Pfam" id="PF00717"/>
    </source>
</evidence>